<evidence type="ECO:0000256" key="1">
    <source>
        <dbReference type="ARBA" id="ARBA00023450"/>
    </source>
</evidence>
<reference evidence="5" key="1">
    <citation type="journal article" date="2019" name="Int. J. Syst. Evol. Microbiol.">
        <title>The Global Catalogue of Microorganisms (GCM) 10K type strain sequencing project: providing services to taxonomists for standard genome sequencing and annotation.</title>
        <authorList>
            <consortium name="The Broad Institute Genomics Platform"/>
            <consortium name="The Broad Institute Genome Sequencing Center for Infectious Disease"/>
            <person name="Wu L."/>
            <person name="Ma J."/>
        </authorList>
    </citation>
    <scope>NUCLEOTIDE SEQUENCE [LARGE SCALE GENOMIC DNA]</scope>
    <source>
        <strain evidence="5">JCM 14319</strain>
    </source>
</reference>
<evidence type="ECO:0000259" key="3">
    <source>
        <dbReference type="SMART" id="SM00507"/>
    </source>
</evidence>
<dbReference type="Pfam" id="PF01844">
    <property type="entry name" value="HNH"/>
    <property type="match status" value="1"/>
</dbReference>
<dbReference type="InterPro" id="IPR002711">
    <property type="entry name" value="HNH"/>
</dbReference>
<feature type="domain" description="HNH nuclease" evidence="3">
    <location>
        <begin position="416"/>
        <end position="467"/>
    </location>
</feature>
<keyword evidence="4" id="KW-0255">Endonuclease</keyword>
<evidence type="ECO:0000313" key="5">
    <source>
        <dbReference type="Proteomes" id="UP001500506"/>
    </source>
</evidence>
<proteinExistence type="inferred from homology"/>
<dbReference type="GO" id="GO:0004519">
    <property type="term" value="F:endonuclease activity"/>
    <property type="evidence" value="ECO:0007669"/>
    <property type="project" value="UniProtKB-KW"/>
</dbReference>
<dbReference type="RefSeq" id="WP_232498941.1">
    <property type="nucleotide sequence ID" value="NZ_BAAANH010000003.1"/>
</dbReference>
<keyword evidence="4" id="KW-0378">Hydrolase</keyword>
<dbReference type="Pfam" id="PF02720">
    <property type="entry name" value="DUF222"/>
    <property type="match status" value="1"/>
</dbReference>
<keyword evidence="4" id="KW-0540">Nuclease</keyword>
<name>A0ABN2KLP2_9MICO</name>
<organism evidence="4 5">
    <name type="scientific">Agromyces humatus</name>
    <dbReference type="NCBI Taxonomy" id="279573"/>
    <lineage>
        <taxon>Bacteria</taxon>
        <taxon>Bacillati</taxon>
        <taxon>Actinomycetota</taxon>
        <taxon>Actinomycetes</taxon>
        <taxon>Micrococcales</taxon>
        <taxon>Microbacteriaceae</taxon>
        <taxon>Agromyces</taxon>
    </lineage>
</organism>
<keyword evidence="5" id="KW-1185">Reference proteome</keyword>
<protein>
    <submittedName>
        <fullName evidence="4">HNH endonuclease signature motif containing protein</fullName>
    </submittedName>
</protein>
<comment type="similarity">
    <text evidence="1">Belongs to the Rv1128c/1148c/1588c/1702c/1945/3466 family.</text>
</comment>
<dbReference type="InterPro" id="IPR003615">
    <property type="entry name" value="HNH_nuc"/>
</dbReference>
<evidence type="ECO:0000256" key="2">
    <source>
        <dbReference type="SAM" id="MobiDB-lite"/>
    </source>
</evidence>
<dbReference type="CDD" id="cd00085">
    <property type="entry name" value="HNHc"/>
    <property type="match status" value="1"/>
</dbReference>
<dbReference type="Gene3D" id="1.10.30.50">
    <property type="match status" value="1"/>
</dbReference>
<sequence length="513" mass="54149">MEERPPHPLQPLERDLDALRAAWGDAMPAFGAQPGGAQAELGQMSDSGLVAVTDLIARVRRDADALLVRVGDEVARRSGPEFGDTGLAKKQGFHNAARLLAASTGGSRGEASRLIAVGAATAERQSFTGEHRPSAHPHVAAALGAATISTEAAAVITAMLDRVAARADPALADITETALVELAVVAPLELVVRGVREAEARLDQDGVEPRGDVLRGQRSLTMFESGGMLHLRARLDPETGAPIKAAIEALVSDVLRRRERVPAAEDEHPGERGRAEASDLQCHIDGDDRGIGGDRGDGDAASDAFVRDGALGAGPVIDDDRTIPQLQADVLAALARHALGCTQTGTPLAKTTVIVRLNLETLVEGVGHASIDGFDQPISATTARRLAADAEVIPAVLGGERVPLDLGRAARFFTKAQRLALGERDGGCASCGQNIGYVEAHHIRWWERDAGPTDLANGVMLCSFCHHRMHRENWGIRATRDSVWFIPPPHIDPARAPRLGGRARFDLAGASAA</sequence>
<dbReference type="InterPro" id="IPR003870">
    <property type="entry name" value="DUF222"/>
</dbReference>
<comment type="caution">
    <text evidence="4">The sequence shown here is derived from an EMBL/GenBank/DDBJ whole genome shotgun (WGS) entry which is preliminary data.</text>
</comment>
<dbReference type="Proteomes" id="UP001500506">
    <property type="component" value="Unassembled WGS sequence"/>
</dbReference>
<dbReference type="EMBL" id="BAAANH010000003">
    <property type="protein sequence ID" value="GAA1757999.1"/>
    <property type="molecule type" value="Genomic_DNA"/>
</dbReference>
<evidence type="ECO:0000313" key="4">
    <source>
        <dbReference type="EMBL" id="GAA1757999.1"/>
    </source>
</evidence>
<gene>
    <name evidence="4" type="ORF">GCM10009747_15890</name>
</gene>
<feature type="region of interest" description="Disordered" evidence="2">
    <location>
        <begin position="261"/>
        <end position="280"/>
    </location>
</feature>
<accession>A0ABN2KLP2</accession>
<dbReference type="SMART" id="SM00507">
    <property type="entry name" value="HNHc"/>
    <property type="match status" value="1"/>
</dbReference>